<organism evidence="1">
    <name type="scientific">uncultured bacterium A1Q1_fos_2101</name>
    <dbReference type="NCBI Taxonomy" id="1256561"/>
    <lineage>
        <taxon>Bacteria</taxon>
        <taxon>environmental samples</taxon>
    </lineage>
</organism>
<dbReference type="AlphaFoldDB" id="L7VZ50"/>
<evidence type="ECO:0000313" key="1">
    <source>
        <dbReference type="EMBL" id="AGC72781.1"/>
    </source>
</evidence>
<name>L7VZ50_9BACT</name>
<dbReference type="EMBL" id="JX649911">
    <property type="protein sequence ID" value="AGC72781.1"/>
    <property type="molecule type" value="Genomic_DNA"/>
</dbReference>
<sequence>MARQTEILALLIRADASGAIREFEKLGVSADRQLRTLEKSSDRTAATLMKAGAAAVAGGAIVARGMWTAASAAADLADAMQASDVIFGKNLQGSIAEFARHAEQNLGLSRREVQSTLQSFATFGKSAGLDGAPLLKFSEELTQVAADIASLKGVSNEDIMGAFSSALAGEIEPLRRIGINLTDLQKRAEAVKLGLRDAADSSPLTAQQQVLATVSLIKQSPLAMDAEGDFARTIDELPNQMKIARAEVENLKAEIGEGAVPVFRTLLGGARDLVDVFSALPAPLQQMVGHFAVLGSVGAVAGGSMSVLAGGAIKGSAAVSKLVTKARESEGGIKGMAGSMAGGLNPAMLAGTVAVMGGVAAWEAWSSANAAVEAGARRTTDEIMALTDATEAHAAMVKALREILDGDADSDSAFREIGLGVSEVTKAVSAAPGELDKFRDKVDGLTGPLENLDGMFGTGWFDSGGFDALRAAAQDLPSSLRAVVTAIIDAGESGEISNHEVRNLIDNLVDLDDRASKSSDTLASQARELWNLVPAAERSAAAQRALNTATDQTAGVEAQTAAWITLRDAFPAAAKEAGFATGAITELNAETSESSTVLAEGVTSLTRWANAARAGAEAAKGTGDSVATMAAKLRGAVDAQNALLSPALDYESALLRMQQAQQRLKQLQDPTANKEKIADMEWRRRDATDAVTDALDRQRKAQQELDRLQKRSAVRGSVPLLQEMAKVADEQMNAARRELELAVMSGGENSAGAVQARSAFDAASGRKGQSIELLNQALAESQQANTQARMDSAREVERAGRDVSRAVYDRSKVEREYGEILSQSGASSIEVRQAQLDVIRASMELDASLATLVGTVMDGGQPIEDVRFKLQQMADQGVISQEQLRLFNEQLDGVAVSVQKALPQVAALVDAVNSTPTGTGADRIDPVLANAAERARAKGASKGQSLSDALSDVRAEPLIGFNFGSGKIRYRASGGWMGPKGTDTIPTWLSPGEFVVNAAAAKRWGGDLEALNSGLSPSWATPLPATRTTAATSNTTFHQTNYITSPSPDVAAEKVGMKNRRFALEAGML</sequence>
<protein>
    <submittedName>
        <fullName evidence="1">Uncharacterized protein</fullName>
    </submittedName>
</protein>
<proteinExistence type="predicted"/>
<reference evidence="1" key="1">
    <citation type="submission" date="2012-09" db="EMBL/GenBank/DDBJ databases">
        <title>Metagenomic Characterization of a Microbial Community in Wastewater Detects High Levels of Antibiotic Resistance.</title>
        <authorList>
            <person name="Abrams M."/>
            <person name="Caldwell A."/>
            <person name="Vandaei E."/>
            <person name="Lee W."/>
            <person name="Perrott J."/>
            <person name="Khan S.Y."/>
            <person name="Ta J."/>
            <person name="Romero D."/>
            <person name="Nguyen V."/>
            <person name="Pourmand N."/>
            <person name="Ouverney C.C."/>
        </authorList>
    </citation>
    <scope>NUCLEOTIDE SEQUENCE</scope>
</reference>
<accession>L7VZ50</accession>